<protein>
    <submittedName>
        <fullName evidence="2">WSC domain-containing protein</fullName>
    </submittedName>
</protein>
<sequence length="395" mass="45030">MAFNSPIALTNKNILFCFVGIIVIFVVTDYFLLNQLVSEKIIKNESFDFLSSNMTDKCQFIDPLMQSALERVKSESCRQSLKDVYCQDFLSSNVTDKCQFTDPLMQSALERVKSESCRQSLKDVYCQVLDSNVELENSCSDFDKTKLNKFVGCFDDSPSGFLLTGYHYNFPKTNAPDLCVQTCFRSAYELAGLKSGKHCFCGDSTDLKKGLEVDESICRSLSCPGNANLTCGGIKSTAVISTGLAKIERPMPEFIPLPDDIETRKRVKILFVLQLNGRNSRQVTRMIRTIYSRDHFYLVHVDQRQNFMFSEMKELQKLFEKKKLFNFKVTENRFATIWGGSTLLTMFLQTIKDSLTSLGWNDWDYVLNMSESDMPLLSLEELEHNLALNNGFSSM</sequence>
<name>A0AC34QYN4_9BILA</name>
<reference evidence="2" key="1">
    <citation type="submission" date="2022-11" db="UniProtKB">
        <authorList>
            <consortium name="WormBaseParasite"/>
        </authorList>
    </citation>
    <scope>IDENTIFICATION</scope>
</reference>
<evidence type="ECO:0000313" key="1">
    <source>
        <dbReference type="Proteomes" id="UP000887576"/>
    </source>
</evidence>
<dbReference type="Proteomes" id="UP000887576">
    <property type="component" value="Unplaced"/>
</dbReference>
<dbReference type="WBParaSite" id="JU765_v2.g20576.t2">
    <property type="protein sequence ID" value="JU765_v2.g20576.t2"/>
    <property type="gene ID" value="JU765_v2.g20576"/>
</dbReference>
<evidence type="ECO:0000313" key="2">
    <source>
        <dbReference type="WBParaSite" id="JU765_v2.g20576.t2"/>
    </source>
</evidence>
<organism evidence="1 2">
    <name type="scientific">Panagrolaimus sp. JU765</name>
    <dbReference type="NCBI Taxonomy" id="591449"/>
    <lineage>
        <taxon>Eukaryota</taxon>
        <taxon>Metazoa</taxon>
        <taxon>Ecdysozoa</taxon>
        <taxon>Nematoda</taxon>
        <taxon>Chromadorea</taxon>
        <taxon>Rhabditida</taxon>
        <taxon>Tylenchina</taxon>
        <taxon>Panagrolaimomorpha</taxon>
        <taxon>Panagrolaimoidea</taxon>
        <taxon>Panagrolaimidae</taxon>
        <taxon>Panagrolaimus</taxon>
    </lineage>
</organism>
<proteinExistence type="predicted"/>
<accession>A0AC34QYN4</accession>